<dbReference type="InterPro" id="IPR036412">
    <property type="entry name" value="HAD-like_sf"/>
</dbReference>
<feature type="region of interest" description="Disordered" evidence="7">
    <location>
        <begin position="529"/>
        <end position="630"/>
    </location>
</feature>
<feature type="region of interest" description="Disordered" evidence="7">
    <location>
        <begin position="645"/>
        <end position="695"/>
    </location>
</feature>
<dbReference type="InterPro" id="IPR023214">
    <property type="entry name" value="HAD_sf"/>
</dbReference>
<keyword evidence="4" id="KW-0539">Nucleus</keyword>
<accession>A0A7S3QXX6</accession>
<dbReference type="AlphaFoldDB" id="A0A7S3QXX6"/>
<dbReference type="InterPro" id="IPR039189">
    <property type="entry name" value="Fcp1"/>
</dbReference>
<evidence type="ECO:0000256" key="3">
    <source>
        <dbReference type="ARBA" id="ARBA00022801"/>
    </source>
</evidence>
<evidence type="ECO:0000259" key="8">
    <source>
        <dbReference type="SMART" id="SM00577"/>
    </source>
</evidence>
<dbReference type="EMBL" id="HBIP01019666">
    <property type="protein sequence ID" value="CAE0496608.1"/>
    <property type="molecule type" value="Transcribed_RNA"/>
</dbReference>
<gene>
    <name evidence="9" type="ORF">DTER00134_LOCUS11681</name>
</gene>
<feature type="region of interest" description="Disordered" evidence="7">
    <location>
        <begin position="804"/>
        <end position="844"/>
    </location>
</feature>
<evidence type="ECO:0000313" key="9">
    <source>
        <dbReference type="EMBL" id="CAE0496608.1"/>
    </source>
</evidence>
<dbReference type="GO" id="GO:0005634">
    <property type="term" value="C:nucleus"/>
    <property type="evidence" value="ECO:0007669"/>
    <property type="project" value="UniProtKB-SubCell"/>
</dbReference>
<dbReference type="Pfam" id="PF03031">
    <property type="entry name" value="NIF"/>
    <property type="match status" value="1"/>
</dbReference>
<dbReference type="Gene3D" id="3.40.50.1000">
    <property type="entry name" value="HAD superfamily/HAD-like"/>
    <property type="match status" value="1"/>
</dbReference>
<organism evidence="9">
    <name type="scientific">Dunaliella tertiolecta</name>
    <name type="common">Green alga</name>
    <dbReference type="NCBI Taxonomy" id="3047"/>
    <lineage>
        <taxon>Eukaryota</taxon>
        <taxon>Viridiplantae</taxon>
        <taxon>Chlorophyta</taxon>
        <taxon>core chlorophytes</taxon>
        <taxon>Chlorophyceae</taxon>
        <taxon>CS clade</taxon>
        <taxon>Chlamydomonadales</taxon>
        <taxon>Dunaliellaceae</taxon>
        <taxon>Dunaliella</taxon>
    </lineage>
</organism>
<feature type="compositionally biased region" description="Pro residues" evidence="7">
    <location>
        <begin position="814"/>
        <end position="832"/>
    </location>
</feature>
<dbReference type="GO" id="GO:0008420">
    <property type="term" value="F:RNA polymerase II CTD heptapeptide repeat phosphatase activity"/>
    <property type="evidence" value="ECO:0007669"/>
    <property type="project" value="InterPro"/>
</dbReference>
<evidence type="ECO:0000256" key="6">
    <source>
        <dbReference type="ARBA" id="ARBA00048336"/>
    </source>
</evidence>
<evidence type="ECO:0000256" key="5">
    <source>
        <dbReference type="ARBA" id="ARBA00047761"/>
    </source>
</evidence>
<sequence>MGDLGGVVQPFNPSAPSATAPASAPARTTEIVFESSGDAFTCVIAPCKALDTHLAAALRKPQLTINSNWGNRPDVNVLHVLHVAHGGGPAIRVLPVGAQASSEFKRFHSECMREHQALVIRINEAQELFLGPVDSLQEDGSVLPVYWGWLLAAGIPSLVCAMLDRSQMGLIFDLDETLLVAHSANTVEGRMESCRKARSQMLEQLASGTLSAQERERLQLSSNSLQKEVDLLAHDAGLIRRFAQTNSVLVDGKVYGSRLETAYLEDGSTIQRPVIRLQDGLIILTRIDPLNSKTSMLLRVRPGWNELRAFLAGELDRKQRFDVYVCTAAERQYALEVWRLLDINGAIIPKEQRQQRIVNVSGGRKKTLLHSLGVLSSRAANKAISLQGEESTASKQLPLAVVVDDRTEVWEDASQPHILQVLPWMFYRDEAARITKANTQVAAASERELARVRTAILQLRGEVYQCIDQRVRPVMDRFANRGAPQAAQETDMANLLPPLLSVPALLMDPAWTSTYGMPRPSIAAMAVFPEDPQGEFGPPPPAALPPPASALPAPQPPALPAVSLKPKDPRTAAQQQQQLQLQQQLQRPHPPGAAPEGPASAAELPAPRPEDPRRKRSADPQMAPGATASAAAGTAAAAAGATGAAAAPMTPAPPMHLGGPGGAPTEGQSRGPSEEASTRAGQAGPTTAAGGAKSSSTEQILATLLRLTLGSSALGGGVDQDLPAAPAQLTQLAQANPPLFQVMHMIVQVMLANPTLQHAAVSVMEACVKRPDSVPGVVEFLKRNPEKGLVSLYDALQVEKLRHEGSLAAHGAPAPAPPQAPPAAPTPTPPPHLAQQHQQQQAIQ</sequence>
<keyword evidence="3" id="KW-0378">Hydrolase</keyword>
<evidence type="ECO:0000256" key="2">
    <source>
        <dbReference type="ARBA" id="ARBA00013081"/>
    </source>
</evidence>
<comment type="catalytic activity">
    <reaction evidence="6">
        <text>O-phospho-L-threonyl-[protein] + H2O = L-threonyl-[protein] + phosphate</text>
        <dbReference type="Rhea" id="RHEA:47004"/>
        <dbReference type="Rhea" id="RHEA-COMP:11060"/>
        <dbReference type="Rhea" id="RHEA-COMP:11605"/>
        <dbReference type="ChEBI" id="CHEBI:15377"/>
        <dbReference type="ChEBI" id="CHEBI:30013"/>
        <dbReference type="ChEBI" id="CHEBI:43474"/>
        <dbReference type="ChEBI" id="CHEBI:61977"/>
        <dbReference type="EC" id="3.1.3.16"/>
    </reaction>
</comment>
<comment type="subcellular location">
    <subcellularLocation>
        <location evidence="1">Nucleus</location>
    </subcellularLocation>
</comment>
<feature type="compositionally biased region" description="Low complexity" evidence="7">
    <location>
        <begin position="574"/>
        <end position="586"/>
    </location>
</feature>
<feature type="compositionally biased region" description="Low complexity" evidence="7">
    <location>
        <begin position="833"/>
        <end position="844"/>
    </location>
</feature>
<reference evidence="9" key="1">
    <citation type="submission" date="2021-01" db="EMBL/GenBank/DDBJ databases">
        <authorList>
            <person name="Corre E."/>
            <person name="Pelletier E."/>
            <person name="Niang G."/>
            <person name="Scheremetjew M."/>
            <person name="Finn R."/>
            <person name="Kale V."/>
            <person name="Holt S."/>
            <person name="Cochrane G."/>
            <person name="Meng A."/>
            <person name="Brown T."/>
            <person name="Cohen L."/>
        </authorList>
    </citation>
    <scope>NUCLEOTIDE SEQUENCE</scope>
    <source>
        <strain evidence="9">CCMP1320</strain>
    </source>
</reference>
<dbReference type="PANTHER" id="PTHR23081">
    <property type="entry name" value="RNA POLYMERASE II CTD PHOSPHATASE"/>
    <property type="match status" value="1"/>
</dbReference>
<feature type="compositionally biased region" description="Pro residues" evidence="7">
    <location>
        <begin position="537"/>
        <end position="559"/>
    </location>
</feature>
<dbReference type="SUPFAM" id="SSF56784">
    <property type="entry name" value="HAD-like"/>
    <property type="match status" value="1"/>
</dbReference>
<evidence type="ECO:0000256" key="7">
    <source>
        <dbReference type="SAM" id="MobiDB-lite"/>
    </source>
</evidence>
<dbReference type="SMART" id="SM00577">
    <property type="entry name" value="CPDc"/>
    <property type="match status" value="1"/>
</dbReference>
<comment type="catalytic activity">
    <reaction evidence="5">
        <text>O-phospho-L-seryl-[protein] + H2O = L-seryl-[protein] + phosphate</text>
        <dbReference type="Rhea" id="RHEA:20629"/>
        <dbReference type="Rhea" id="RHEA-COMP:9863"/>
        <dbReference type="Rhea" id="RHEA-COMP:11604"/>
        <dbReference type="ChEBI" id="CHEBI:15377"/>
        <dbReference type="ChEBI" id="CHEBI:29999"/>
        <dbReference type="ChEBI" id="CHEBI:43474"/>
        <dbReference type="ChEBI" id="CHEBI:83421"/>
        <dbReference type="EC" id="3.1.3.16"/>
    </reaction>
</comment>
<dbReference type="PANTHER" id="PTHR23081:SF36">
    <property type="entry name" value="RNA POLYMERASE II SUBUNIT A C-TERMINAL DOMAIN PHOSPHATASE"/>
    <property type="match status" value="1"/>
</dbReference>
<dbReference type="EC" id="3.1.3.16" evidence="2"/>
<protein>
    <recommendedName>
        <fullName evidence="2">protein-serine/threonine phosphatase</fullName>
        <ecNumber evidence="2">3.1.3.16</ecNumber>
    </recommendedName>
</protein>
<proteinExistence type="predicted"/>
<feature type="compositionally biased region" description="Low complexity" evidence="7">
    <location>
        <begin position="594"/>
        <end position="605"/>
    </location>
</feature>
<name>A0A7S3QXX6_DUNTE</name>
<feature type="domain" description="FCP1 homology" evidence="8">
    <location>
        <begin position="279"/>
        <end position="431"/>
    </location>
</feature>
<dbReference type="InterPro" id="IPR004274">
    <property type="entry name" value="FCP1_dom"/>
</dbReference>
<evidence type="ECO:0000256" key="4">
    <source>
        <dbReference type="ARBA" id="ARBA00023242"/>
    </source>
</evidence>
<feature type="compositionally biased region" description="Low complexity" evidence="7">
    <location>
        <begin position="678"/>
        <end position="695"/>
    </location>
</feature>
<evidence type="ECO:0000256" key="1">
    <source>
        <dbReference type="ARBA" id="ARBA00004123"/>
    </source>
</evidence>